<sequence length="135" mass="15110">MVKHHAWLDKKNNLLWIRIMGFCGLAELDKLFEDSRRLLEVNDTSHVAIDISAIEGFPDEDVRNRIALGLSAIEAGRVAVISGRPQINVVAEFIAKDIAVYADARSFMRKVNALSWLKRKKAKKLTGENLQPGIA</sequence>
<accession>A0A9D5KAW4</accession>
<evidence type="ECO:0000313" key="2">
    <source>
        <dbReference type="Proteomes" id="UP000630660"/>
    </source>
</evidence>
<dbReference type="AlphaFoldDB" id="A0A9D5KAW4"/>
<dbReference type="Proteomes" id="UP000630660">
    <property type="component" value="Unassembled WGS sequence"/>
</dbReference>
<dbReference type="EMBL" id="WJKJ01000300">
    <property type="protein sequence ID" value="MBD3365330.1"/>
    <property type="molecule type" value="Genomic_DNA"/>
</dbReference>
<dbReference type="InterPro" id="IPR036513">
    <property type="entry name" value="STAS_dom_sf"/>
</dbReference>
<organism evidence="1 2">
    <name type="scientific">candidate division WOR-3 bacterium</name>
    <dbReference type="NCBI Taxonomy" id="2052148"/>
    <lineage>
        <taxon>Bacteria</taxon>
        <taxon>Bacteria division WOR-3</taxon>
    </lineage>
</organism>
<evidence type="ECO:0008006" key="3">
    <source>
        <dbReference type="Google" id="ProtNLM"/>
    </source>
</evidence>
<comment type="caution">
    <text evidence="1">The sequence shown here is derived from an EMBL/GenBank/DDBJ whole genome shotgun (WGS) entry which is preliminary data.</text>
</comment>
<gene>
    <name evidence="1" type="ORF">GF359_08965</name>
</gene>
<dbReference type="SUPFAM" id="SSF52091">
    <property type="entry name" value="SpoIIaa-like"/>
    <property type="match status" value="1"/>
</dbReference>
<proteinExistence type="predicted"/>
<name>A0A9D5KAW4_UNCW3</name>
<evidence type="ECO:0000313" key="1">
    <source>
        <dbReference type="EMBL" id="MBD3365330.1"/>
    </source>
</evidence>
<protein>
    <recommendedName>
        <fullName evidence="3">STAS domain-containing protein</fullName>
    </recommendedName>
</protein>
<reference evidence="1" key="1">
    <citation type="submission" date="2019-11" db="EMBL/GenBank/DDBJ databases">
        <title>Microbial mats filling the niche in hypersaline microbial mats.</title>
        <authorList>
            <person name="Wong H.L."/>
            <person name="Macleod F.I."/>
            <person name="White R.A. III"/>
            <person name="Burns B.P."/>
        </authorList>
    </citation>
    <scope>NUCLEOTIDE SEQUENCE</scope>
    <source>
        <strain evidence="1">Bin_327</strain>
    </source>
</reference>